<dbReference type="SUPFAM" id="SSF52540">
    <property type="entry name" value="P-loop containing nucleoside triphosphate hydrolases"/>
    <property type="match status" value="1"/>
</dbReference>
<accession>X1CVH7</accession>
<gene>
    <name evidence="1" type="ORF">S01H4_26876</name>
</gene>
<dbReference type="AlphaFoldDB" id="X1CVH7"/>
<organism evidence="1">
    <name type="scientific">marine sediment metagenome</name>
    <dbReference type="NCBI Taxonomy" id="412755"/>
    <lineage>
        <taxon>unclassified sequences</taxon>
        <taxon>metagenomes</taxon>
        <taxon>ecological metagenomes</taxon>
    </lineage>
</organism>
<dbReference type="Gene3D" id="3.40.50.300">
    <property type="entry name" value="P-loop containing nucleotide triphosphate hydrolases"/>
    <property type="match status" value="1"/>
</dbReference>
<reference evidence="1" key="1">
    <citation type="journal article" date="2014" name="Front. Microbiol.">
        <title>High frequency of phylogenetically diverse reductive dehalogenase-homologous genes in deep subseafloor sedimentary metagenomes.</title>
        <authorList>
            <person name="Kawai M."/>
            <person name="Futagami T."/>
            <person name="Toyoda A."/>
            <person name="Takaki Y."/>
            <person name="Nishi S."/>
            <person name="Hori S."/>
            <person name="Arai W."/>
            <person name="Tsubouchi T."/>
            <person name="Morono Y."/>
            <person name="Uchiyama I."/>
            <person name="Ito T."/>
            <person name="Fujiyama A."/>
            <person name="Inagaki F."/>
            <person name="Takami H."/>
        </authorList>
    </citation>
    <scope>NUCLEOTIDE SEQUENCE</scope>
    <source>
        <strain evidence="1">Expedition CK06-06</strain>
    </source>
</reference>
<dbReference type="InterPro" id="IPR027417">
    <property type="entry name" value="P-loop_NTPase"/>
</dbReference>
<feature type="non-terminal residue" evidence="1">
    <location>
        <position position="75"/>
    </location>
</feature>
<dbReference type="EMBL" id="BART01013030">
    <property type="protein sequence ID" value="GAG88201.1"/>
    <property type="molecule type" value="Genomic_DNA"/>
</dbReference>
<comment type="caution">
    <text evidence="1">The sequence shown here is derived from an EMBL/GenBank/DDBJ whole genome shotgun (WGS) entry which is preliminary data.</text>
</comment>
<evidence type="ECO:0008006" key="2">
    <source>
        <dbReference type="Google" id="ProtNLM"/>
    </source>
</evidence>
<sequence length="75" mass="8270">MVEKIEIEGVELRLSEPVDINMDWVGDDTLIRQLKAAWLLLDDDDLPLNPRILGKPGVGKTTLAYAAGKSLNKPV</sequence>
<proteinExistence type="predicted"/>
<evidence type="ECO:0000313" key="1">
    <source>
        <dbReference type="EMBL" id="GAG88201.1"/>
    </source>
</evidence>
<name>X1CVH7_9ZZZZ</name>
<protein>
    <recommendedName>
        <fullName evidence="2">ATPase AAA-type core domain-containing protein</fullName>
    </recommendedName>
</protein>